<keyword evidence="5 13" id="KW-0235">DNA replication</keyword>
<accession>I2N214</accession>
<dbReference type="PANTHER" id="PTHR32182">
    <property type="entry name" value="DNA REPLICATION AND REPAIR PROTEIN RECF"/>
    <property type="match status" value="1"/>
</dbReference>
<keyword evidence="8 13" id="KW-0067">ATP-binding</keyword>
<dbReference type="HAMAP" id="MF_00365">
    <property type="entry name" value="RecF"/>
    <property type="match status" value="1"/>
</dbReference>
<dbReference type="GO" id="GO:0009432">
    <property type="term" value="P:SOS response"/>
    <property type="evidence" value="ECO:0007669"/>
    <property type="project" value="UniProtKB-UniRule"/>
</dbReference>
<dbReference type="Gene3D" id="3.40.50.300">
    <property type="entry name" value="P-loop containing nucleotide triphosphate hydrolases"/>
    <property type="match status" value="1"/>
</dbReference>
<evidence type="ECO:0000256" key="7">
    <source>
        <dbReference type="ARBA" id="ARBA00022763"/>
    </source>
</evidence>
<evidence type="ECO:0000313" key="17">
    <source>
        <dbReference type="Proteomes" id="UP000005940"/>
    </source>
</evidence>
<keyword evidence="10 13" id="KW-0234">DNA repair</keyword>
<evidence type="ECO:0000259" key="15">
    <source>
        <dbReference type="Pfam" id="PF02463"/>
    </source>
</evidence>
<dbReference type="NCBIfam" id="TIGR00611">
    <property type="entry name" value="recf"/>
    <property type="match status" value="1"/>
</dbReference>
<gene>
    <name evidence="13" type="primary">recF</name>
    <name evidence="16" type="ORF">STSU_017675</name>
</gene>
<dbReference type="EMBL" id="CP029159">
    <property type="protein sequence ID" value="QKM68731.1"/>
    <property type="molecule type" value="Genomic_DNA"/>
</dbReference>
<evidence type="ECO:0000256" key="9">
    <source>
        <dbReference type="ARBA" id="ARBA00023125"/>
    </source>
</evidence>
<evidence type="ECO:0000256" key="13">
    <source>
        <dbReference type="HAMAP-Rule" id="MF_00365"/>
    </source>
</evidence>
<evidence type="ECO:0000256" key="5">
    <source>
        <dbReference type="ARBA" id="ARBA00022705"/>
    </source>
</evidence>
<comment type="similarity">
    <text evidence="2 13 14">Belongs to the RecF family.</text>
</comment>
<keyword evidence="4 13" id="KW-0963">Cytoplasm</keyword>
<dbReference type="InterPro" id="IPR027417">
    <property type="entry name" value="P-loop_NTPase"/>
</dbReference>
<dbReference type="InterPro" id="IPR003395">
    <property type="entry name" value="RecF/RecN/SMC_N"/>
</dbReference>
<evidence type="ECO:0000256" key="4">
    <source>
        <dbReference type="ARBA" id="ARBA00022490"/>
    </source>
</evidence>
<dbReference type="PROSITE" id="PS00618">
    <property type="entry name" value="RECF_2"/>
    <property type="match status" value="1"/>
</dbReference>
<evidence type="ECO:0000313" key="16">
    <source>
        <dbReference type="EMBL" id="QKM68731.1"/>
    </source>
</evidence>
<keyword evidence="11 13" id="KW-0742">SOS response</keyword>
<dbReference type="GO" id="GO:0005737">
    <property type="term" value="C:cytoplasm"/>
    <property type="evidence" value="ECO:0007669"/>
    <property type="project" value="UniProtKB-SubCell"/>
</dbReference>
<dbReference type="GO" id="GO:0005524">
    <property type="term" value="F:ATP binding"/>
    <property type="evidence" value="ECO:0007669"/>
    <property type="project" value="UniProtKB-UniRule"/>
</dbReference>
<organism evidence="16 17">
    <name type="scientific">Streptomyces tsukubensis (strain DSM 42081 / NBRC 108919 / NRRL 18488 / 9993)</name>
    <dbReference type="NCBI Taxonomy" id="1114943"/>
    <lineage>
        <taxon>Bacteria</taxon>
        <taxon>Bacillati</taxon>
        <taxon>Actinomycetota</taxon>
        <taxon>Actinomycetes</taxon>
        <taxon>Kitasatosporales</taxon>
        <taxon>Streptomycetaceae</taxon>
        <taxon>Streptomyces</taxon>
    </lineage>
</organism>
<evidence type="ECO:0000256" key="8">
    <source>
        <dbReference type="ARBA" id="ARBA00022840"/>
    </source>
</evidence>
<dbReference type="FunFam" id="1.20.1050.90:FF:000004">
    <property type="entry name" value="DNA replication and repair protein RecF"/>
    <property type="match status" value="1"/>
</dbReference>
<dbReference type="PANTHER" id="PTHR32182:SF0">
    <property type="entry name" value="DNA REPLICATION AND REPAIR PROTEIN RECF"/>
    <property type="match status" value="1"/>
</dbReference>
<proteinExistence type="inferred from homology"/>
<dbReference type="InterPro" id="IPR001238">
    <property type="entry name" value="DNA-binding_RecF"/>
</dbReference>
<dbReference type="GO" id="GO:0006302">
    <property type="term" value="P:double-strand break repair"/>
    <property type="evidence" value="ECO:0007669"/>
    <property type="project" value="TreeGrafter"/>
</dbReference>
<dbReference type="Pfam" id="PF02463">
    <property type="entry name" value="SMC_N"/>
    <property type="match status" value="1"/>
</dbReference>
<keyword evidence="9 13" id="KW-0238">DNA-binding</keyword>
<dbReference type="RefSeq" id="WP_006348045.1">
    <property type="nucleotide sequence ID" value="NZ_CP029159.1"/>
</dbReference>
<dbReference type="SUPFAM" id="SSF52540">
    <property type="entry name" value="P-loop containing nucleoside triphosphate hydrolases"/>
    <property type="match status" value="1"/>
</dbReference>
<keyword evidence="6 13" id="KW-0547">Nucleotide-binding</keyword>
<evidence type="ECO:0000256" key="3">
    <source>
        <dbReference type="ARBA" id="ARBA00020170"/>
    </source>
</evidence>
<keyword evidence="7 13" id="KW-0227">DNA damage</keyword>
<feature type="binding site" evidence="13">
    <location>
        <begin position="30"/>
        <end position="37"/>
    </location>
    <ligand>
        <name>ATP</name>
        <dbReference type="ChEBI" id="CHEBI:30616"/>
    </ligand>
</feature>
<dbReference type="GO" id="GO:0006260">
    <property type="term" value="P:DNA replication"/>
    <property type="evidence" value="ECO:0007669"/>
    <property type="project" value="UniProtKB-UniRule"/>
</dbReference>
<dbReference type="Gene3D" id="1.20.1050.90">
    <property type="entry name" value="RecF/RecN/SMC, N-terminal domain"/>
    <property type="match status" value="1"/>
</dbReference>
<comment type="function">
    <text evidence="12 13 14">The RecF protein is involved in DNA metabolism; it is required for DNA replication and normal SOS inducibility. RecF binds preferentially to single-stranded, linear DNA. It also seems to bind ATP.</text>
</comment>
<comment type="subcellular location">
    <subcellularLocation>
        <location evidence="1 13 14">Cytoplasm</location>
    </subcellularLocation>
</comment>
<protein>
    <recommendedName>
        <fullName evidence="3 13">DNA replication and repair protein RecF</fullName>
    </recommendedName>
</protein>
<dbReference type="PROSITE" id="PS00617">
    <property type="entry name" value="RECF_1"/>
    <property type="match status" value="1"/>
</dbReference>
<dbReference type="Proteomes" id="UP000005940">
    <property type="component" value="Chromosome"/>
</dbReference>
<evidence type="ECO:0000256" key="12">
    <source>
        <dbReference type="ARBA" id="ARBA00025401"/>
    </source>
</evidence>
<evidence type="ECO:0000256" key="1">
    <source>
        <dbReference type="ARBA" id="ARBA00004496"/>
    </source>
</evidence>
<evidence type="ECO:0000256" key="10">
    <source>
        <dbReference type="ARBA" id="ARBA00023204"/>
    </source>
</evidence>
<evidence type="ECO:0000256" key="11">
    <source>
        <dbReference type="ARBA" id="ARBA00023236"/>
    </source>
</evidence>
<dbReference type="GO" id="GO:0003697">
    <property type="term" value="F:single-stranded DNA binding"/>
    <property type="evidence" value="ECO:0007669"/>
    <property type="project" value="UniProtKB-UniRule"/>
</dbReference>
<dbReference type="GO" id="GO:0000731">
    <property type="term" value="P:DNA synthesis involved in DNA repair"/>
    <property type="evidence" value="ECO:0007669"/>
    <property type="project" value="TreeGrafter"/>
</dbReference>
<reference evidence="16 17" key="1">
    <citation type="journal article" date="2012" name="J. Bacteriol.">
        <title>Draft genome of Streptomyces tsukubaensis NRRL 18488, the producer of the clinically important immunosuppressant tacrolimus (FK506).</title>
        <authorList>
            <person name="Barreiro C."/>
            <person name="Prieto C."/>
            <person name="Sola-Landa A."/>
            <person name="Solera E."/>
            <person name="Martinez-Castro M."/>
            <person name="Perez-Redondo R."/>
            <person name="Garcia-Estrada C."/>
            <person name="Aparicio J.F."/>
            <person name="Fernandez-Martinez L.T."/>
            <person name="Santos-Aberturas J."/>
            <person name="Salehi-Najafabadi Z."/>
            <person name="Rodriguez-Garcia A."/>
            <person name="Tauch A."/>
            <person name="Martin J.F."/>
        </authorList>
    </citation>
    <scope>NUCLEOTIDE SEQUENCE [LARGE SCALE GENOMIC DNA]</scope>
    <source>
        <strain evidence="17">DSM 42081 / NBRC 108919 / NRRL 18488 / 9993</strain>
    </source>
</reference>
<evidence type="ECO:0000256" key="2">
    <source>
        <dbReference type="ARBA" id="ARBA00008016"/>
    </source>
</evidence>
<evidence type="ECO:0000256" key="14">
    <source>
        <dbReference type="RuleBase" id="RU000578"/>
    </source>
</evidence>
<feature type="domain" description="RecF/RecN/SMC N-terminal" evidence="15">
    <location>
        <begin position="3"/>
        <end position="365"/>
    </location>
</feature>
<dbReference type="AlphaFoldDB" id="I2N214"/>
<dbReference type="InterPro" id="IPR042174">
    <property type="entry name" value="RecF_2"/>
</dbReference>
<keyword evidence="17" id="KW-1185">Reference proteome</keyword>
<evidence type="ECO:0000256" key="6">
    <source>
        <dbReference type="ARBA" id="ARBA00022741"/>
    </source>
</evidence>
<sequence length="389" mass="41981">MHVTHLSLADFRSYARVEVPLDPGVTAFVGANGQGKTNLVEAVGYLATLASHRVSSDAPLVRSGAERAVIRAAVTEGERSQLVELELNPGRANRARINRSSQVRPRDVLGIVRTVLFAPEDLALVKGDPGDRRRFLDELITARSPRMAGVRSDYERVLKQRNTLLKSAALARRHGGRGADLSTLDVWDQHLARAGAELLARRGELIAALQPLTDKAYESLAPGGGPVTLEYRSSAAAATVSDDEPGNEPGTDPLPHGREELYALLMTALGASRKQEIERGVTLVGPHRDDLVLRLGRLPAKGYASHGESWSYALALRLASYDLLRAEGNEPVLVLDDVFAELDARRRERLAELVAPGEQVLVTAAVAEDVPGVLTGARYTVAEGEVTRL</sequence>
<dbReference type="InterPro" id="IPR018078">
    <property type="entry name" value="DNA-binding_RecF_CS"/>
</dbReference>
<name>I2N214_STRT9</name>